<accession>T1EAS8</accession>
<sequence>CFLLESKVFSFLCVNSESRFWSSLALTTECVVLSISVCFCNNVYVYLCMYMYMYNIYMYIYLYHLCCEIAQKMLHLCDP</sequence>
<protein>
    <submittedName>
        <fullName evidence="1">Uncharacterized protein</fullName>
    </submittedName>
</protein>
<reference evidence="1" key="1">
    <citation type="submission" date="2013-07" db="EMBL/GenBank/DDBJ databases">
        <title>Transcriptome sequencing and developmental regulation of gene expression in Anopheles aquasalis.</title>
        <authorList>
            <consortium name="Brazilian Malaria Network (MCT/CNPq/MS/SCTIE/DECIT/PRONEX 555648/2009-5) and Research Network on Bioactive Molecules from Arthropod Vectors (NAP-MOBIARVE"/>
            <consortium name="University of Sao Paulo)"/>
            <person name="Marinotti O."/>
            <person name="Ribeiro J.M.C."/>
            <person name="Costa-da-Silva A.L."/>
            <person name="Silva M.C.P."/>
            <person name="Lopes A.R."/>
            <person name="Barros M.S."/>
            <person name="Sa-Nunes A."/>
            <person name="Konjin B.B."/>
            <person name="Carvalho E."/>
            <person name="Suesdek L."/>
            <person name="Silva-Neto M.A.C."/>
            <person name="Capurro M.L."/>
        </authorList>
    </citation>
    <scope>NUCLEOTIDE SEQUENCE</scope>
    <source>
        <tissue evidence="1">Whole body</tissue>
    </source>
</reference>
<dbReference type="AlphaFoldDB" id="T1EAS8"/>
<proteinExistence type="evidence at transcript level"/>
<organism evidence="1">
    <name type="scientific">Anopheles aquasalis</name>
    <name type="common">Malaria mosquito</name>
    <dbReference type="NCBI Taxonomy" id="42839"/>
    <lineage>
        <taxon>Eukaryota</taxon>
        <taxon>Metazoa</taxon>
        <taxon>Ecdysozoa</taxon>
        <taxon>Arthropoda</taxon>
        <taxon>Hexapoda</taxon>
        <taxon>Insecta</taxon>
        <taxon>Pterygota</taxon>
        <taxon>Neoptera</taxon>
        <taxon>Endopterygota</taxon>
        <taxon>Diptera</taxon>
        <taxon>Nematocera</taxon>
        <taxon>Culicoidea</taxon>
        <taxon>Culicidae</taxon>
        <taxon>Anophelinae</taxon>
        <taxon>Anopheles</taxon>
    </lineage>
</organism>
<name>T1EAS8_ANOAQ</name>
<dbReference type="EMBL" id="GAMD01000147">
    <property type="protein sequence ID" value="JAB01444.1"/>
    <property type="molecule type" value="mRNA"/>
</dbReference>
<feature type="non-terminal residue" evidence="1">
    <location>
        <position position="1"/>
    </location>
</feature>
<evidence type="ECO:0000313" key="1">
    <source>
        <dbReference type="EMBL" id="JAB01444.1"/>
    </source>
</evidence>